<evidence type="ECO:0000259" key="3">
    <source>
        <dbReference type="SMART" id="SM00637"/>
    </source>
</evidence>
<dbReference type="InterPro" id="IPR001919">
    <property type="entry name" value="CBD2"/>
</dbReference>
<dbReference type="Proteomes" id="UP000305792">
    <property type="component" value="Unassembled WGS sequence"/>
</dbReference>
<feature type="transmembrane region" description="Helical" evidence="2">
    <location>
        <begin position="20"/>
        <end position="39"/>
    </location>
</feature>
<dbReference type="InterPro" id="IPR012291">
    <property type="entry name" value="CBM2_carb-bd_dom_sf"/>
</dbReference>
<protein>
    <recommendedName>
        <fullName evidence="3">CBM2 domain-containing protein</fullName>
    </recommendedName>
</protein>
<proteinExistence type="predicted"/>
<feature type="compositionally biased region" description="Low complexity" evidence="1">
    <location>
        <begin position="68"/>
        <end position="82"/>
    </location>
</feature>
<dbReference type="RefSeq" id="WP_136530670.1">
    <property type="nucleotide sequence ID" value="NZ_STGX01000011.1"/>
</dbReference>
<organism evidence="4 5">
    <name type="scientific">Glycomyces paridis</name>
    <dbReference type="NCBI Taxonomy" id="2126555"/>
    <lineage>
        <taxon>Bacteria</taxon>
        <taxon>Bacillati</taxon>
        <taxon>Actinomycetota</taxon>
        <taxon>Actinomycetes</taxon>
        <taxon>Glycomycetales</taxon>
        <taxon>Glycomycetaceae</taxon>
        <taxon>Glycomyces</taxon>
    </lineage>
</organism>
<dbReference type="SMART" id="SM00637">
    <property type="entry name" value="CBD_II"/>
    <property type="match status" value="1"/>
</dbReference>
<keyword evidence="2" id="KW-1133">Transmembrane helix</keyword>
<dbReference type="GO" id="GO:0004553">
    <property type="term" value="F:hydrolase activity, hydrolyzing O-glycosyl compounds"/>
    <property type="evidence" value="ECO:0007669"/>
    <property type="project" value="InterPro"/>
</dbReference>
<sequence length="216" mass="22413">MGRHHASAGSGRLHGRLLQILGAVSAVVALLALWQFGVFGGDGDRDPVSTVEGPETAWFSAEEEHSKAAGPAPSAVSAPVSPTESTQEPTSAAPSESTSSPDAPASSTNAEVELAEVACEATLTLKNEWSSGVEVSVEVVNTGSVEFESWAIDLDIDDLDIGDDRAWNMEDLRHGWYGSTGSNGRLDPGENAIAGFVGETDRGFDLPSSATCVAEV</sequence>
<dbReference type="GO" id="GO:0030247">
    <property type="term" value="F:polysaccharide binding"/>
    <property type="evidence" value="ECO:0007669"/>
    <property type="project" value="InterPro"/>
</dbReference>
<evidence type="ECO:0000256" key="1">
    <source>
        <dbReference type="SAM" id="MobiDB-lite"/>
    </source>
</evidence>
<name>A0A4S8PAN3_9ACTN</name>
<dbReference type="Gene3D" id="2.60.40.290">
    <property type="match status" value="1"/>
</dbReference>
<feature type="region of interest" description="Disordered" evidence="1">
    <location>
        <begin position="61"/>
        <end position="110"/>
    </location>
</feature>
<dbReference type="GO" id="GO:0005975">
    <property type="term" value="P:carbohydrate metabolic process"/>
    <property type="evidence" value="ECO:0007669"/>
    <property type="project" value="InterPro"/>
</dbReference>
<keyword evidence="2" id="KW-0472">Membrane</keyword>
<dbReference type="OrthoDB" id="5198558at2"/>
<dbReference type="SUPFAM" id="SSF49384">
    <property type="entry name" value="Carbohydrate-binding domain"/>
    <property type="match status" value="1"/>
</dbReference>
<keyword evidence="5" id="KW-1185">Reference proteome</keyword>
<gene>
    <name evidence="4" type="ORF">E9998_15865</name>
</gene>
<comment type="caution">
    <text evidence="4">The sequence shown here is derived from an EMBL/GenBank/DDBJ whole genome shotgun (WGS) entry which is preliminary data.</text>
</comment>
<evidence type="ECO:0000313" key="5">
    <source>
        <dbReference type="Proteomes" id="UP000305792"/>
    </source>
</evidence>
<dbReference type="EMBL" id="STGX01000011">
    <property type="protein sequence ID" value="THV27327.1"/>
    <property type="molecule type" value="Genomic_DNA"/>
</dbReference>
<evidence type="ECO:0000313" key="4">
    <source>
        <dbReference type="EMBL" id="THV27327.1"/>
    </source>
</evidence>
<accession>A0A4S8PAN3</accession>
<reference evidence="4 5" key="1">
    <citation type="journal article" date="2018" name="Int. J. Syst. Evol. Microbiol.">
        <title>Glycomyces paridis sp. nov., isolated from the medicinal plant Paris polyphylla.</title>
        <authorList>
            <person name="Fang X.M."/>
            <person name="Bai J.L."/>
            <person name="Su J."/>
            <person name="Zhao L.L."/>
            <person name="Liu H.Y."/>
            <person name="Ma B.P."/>
            <person name="Zhang Y.Q."/>
            <person name="Yu L.Y."/>
        </authorList>
    </citation>
    <scope>NUCLEOTIDE SEQUENCE [LARGE SCALE GENOMIC DNA]</scope>
    <source>
        <strain evidence="4 5">CPCC 204357</strain>
    </source>
</reference>
<feature type="compositionally biased region" description="Low complexity" evidence="1">
    <location>
        <begin position="89"/>
        <end position="110"/>
    </location>
</feature>
<dbReference type="AlphaFoldDB" id="A0A4S8PAN3"/>
<feature type="domain" description="CBM2" evidence="3">
    <location>
        <begin position="119"/>
        <end position="212"/>
    </location>
</feature>
<keyword evidence="2" id="KW-0812">Transmembrane</keyword>
<dbReference type="InterPro" id="IPR008965">
    <property type="entry name" value="CBM2/CBM3_carb-bd_dom_sf"/>
</dbReference>
<dbReference type="Pfam" id="PF00553">
    <property type="entry name" value="CBM_2"/>
    <property type="match status" value="1"/>
</dbReference>
<evidence type="ECO:0000256" key="2">
    <source>
        <dbReference type="SAM" id="Phobius"/>
    </source>
</evidence>